<dbReference type="SMART" id="SM00919">
    <property type="entry name" value="Malic_M"/>
    <property type="match status" value="1"/>
</dbReference>
<sequence>MEGLGVFNMAAQAVSRMAEAEANPLFFLLDKDVWFYRYYLLSNFFVLNGLITTESKGVDPAAAPFAKAPGEIEGLGLRVGANLVKVVKRVKPHVLLGLSGVGGVLIAMQESDSPKPAIFAMSNPTMNECTAVDAFNHAGENIAFASGSPFKNVDLGLRWELFSQVLIGFQMECLKQLLNEHPILNASAKAMQCLYQITYHAFLERITMLYINGFMSKSKQTPLLSFERFRRRGNQTHFLKTLVFMSQDQTFQIINGIFKSTKSNVNIYITQGDVPTSRFLRRGC</sequence>
<dbReference type="PANTHER" id="PTHR23406">
    <property type="entry name" value="MALIC ENZYME-RELATED"/>
    <property type="match status" value="1"/>
</dbReference>
<dbReference type="GO" id="GO:0051287">
    <property type="term" value="F:NAD binding"/>
    <property type="evidence" value="ECO:0007669"/>
    <property type="project" value="InterPro"/>
</dbReference>
<proteinExistence type="predicted"/>
<name>A0A7J7HF19_CAMSI</name>
<dbReference type="GO" id="GO:0005739">
    <property type="term" value="C:mitochondrion"/>
    <property type="evidence" value="ECO:0007669"/>
    <property type="project" value="TreeGrafter"/>
</dbReference>
<evidence type="ECO:0000313" key="3">
    <source>
        <dbReference type="Proteomes" id="UP000593564"/>
    </source>
</evidence>
<reference evidence="3" key="1">
    <citation type="journal article" date="2020" name="Nat. Commun.">
        <title>Genome assembly of wild tea tree DASZ reveals pedigree and selection history of tea varieties.</title>
        <authorList>
            <person name="Zhang W."/>
            <person name="Zhang Y."/>
            <person name="Qiu H."/>
            <person name="Guo Y."/>
            <person name="Wan H."/>
            <person name="Zhang X."/>
            <person name="Scossa F."/>
            <person name="Alseekh S."/>
            <person name="Zhang Q."/>
            <person name="Wang P."/>
            <person name="Xu L."/>
            <person name="Schmidt M.H."/>
            <person name="Jia X."/>
            <person name="Li D."/>
            <person name="Zhu A."/>
            <person name="Guo F."/>
            <person name="Chen W."/>
            <person name="Ni D."/>
            <person name="Usadel B."/>
            <person name="Fernie A.R."/>
            <person name="Wen W."/>
        </authorList>
    </citation>
    <scope>NUCLEOTIDE SEQUENCE [LARGE SCALE GENOMIC DNA]</scope>
    <source>
        <strain evidence="3">cv. G240</strain>
    </source>
</reference>
<organism evidence="2 3">
    <name type="scientific">Camellia sinensis</name>
    <name type="common">Tea plant</name>
    <name type="synonym">Thea sinensis</name>
    <dbReference type="NCBI Taxonomy" id="4442"/>
    <lineage>
        <taxon>Eukaryota</taxon>
        <taxon>Viridiplantae</taxon>
        <taxon>Streptophyta</taxon>
        <taxon>Embryophyta</taxon>
        <taxon>Tracheophyta</taxon>
        <taxon>Spermatophyta</taxon>
        <taxon>Magnoliopsida</taxon>
        <taxon>eudicotyledons</taxon>
        <taxon>Gunneridae</taxon>
        <taxon>Pentapetalae</taxon>
        <taxon>asterids</taxon>
        <taxon>Ericales</taxon>
        <taxon>Theaceae</taxon>
        <taxon>Camellia</taxon>
    </lineage>
</organism>
<keyword evidence="3" id="KW-1185">Reference proteome</keyword>
<dbReference type="InterPro" id="IPR012302">
    <property type="entry name" value="Malic_NAD-bd"/>
</dbReference>
<dbReference type="EMBL" id="JACBKZ010000004">
    <property type="protein sequence ID" value="KAF5951289.1"/>
    <property type="molecule type" value="Genomic_DNA"/>
</dbReference>
<dbReference type="Proteomes" id="UP000593564">
    <property type="component" value="Unassembled WGS sequence"/>
</dbReference>
<evidence type="ECO:0000259" key="1">
    <source>
        <dbReference type="SMART" id="SM00919"/>
    </source>
</evidence>
<dbReference type="AlphaFoldDB" id="A0A7J7HF19"/>
<dbReference type="GO" id="GO:0004471">
    <property type="term" value="F:malate dehydrogenase (decarboxylating) (NAD+) activity"/>
    <property type="evidence" value="ECO:0007669"/>
    <property type="project" value="TreeGrafter"/>
</dbReference>
<dbReference type="Pfam" id="PF03949">
    <property type="entry name" value="Malic_M"/>
    <property type="match status" value="1"/>
</dbReference>
<feature type="domain" description="Malic enzyme NAD-binding" evidence="1">
    <location>
        <begin position="28"/>
        <end position="206"/>
    </location>
</feature>
<protein>
    <recommendedName>
        <fullName evidence="1">Malic enzyme NAD-binding domain-containing protein</fullName>
    </recommendedName>
</protein>
<evidence type="ECO:0000313" key="2">
    <source>
        <dbReference type="EMBL" id="KAF5951289.1"/>
    </source>
</evidence>
<comment type="caution">
    <text evidence="2">The sequence shown here is derived from an EMBL/GenBank/DDBJ whole genome shotgun (WGS) entry which is preliminary data.</text>
</comment>
<gene>
    <name evidence="2" type="ORF">HYC85_009233</name>
</gene>
<dbReference type="Gene3D" id="3.40.50.720">
    <property type="entry name" value="NAD(P)-binding Rossmann-like Domain"/>
    <property type="match status" value="1"/>
</dbReference>
<dbReference type="InterPro" id="IPR036291">
    <property type="entry name" value="NAD(P)-bd_dom_sf"/>
</dbReference>
<dbReference type="GO" id="GO:0006108">
    <property type="term" value="P:malate metabolic process"/>
    <property type="evidence" value="ECO:0007669"/>
    <property type="project" value="TreeGrafter"/>
</dbReference>
<dbReference type="PANTHER" id="PTHR23406:SF73">
    <property type="entry name" value="NAD-DEPENDENT MALIC ENZYME 2, MITOCHONDRIAL"/>
    <property type="match status" value="1"/>
</dbReference>
<dbReference type="SUPFAM" id="SSF51735">
    <property type="entry name" value="NAD(P)-binding Rossmann-fold domains"/>
    <property type="match status" value="1"/>
</dbReference>
<reference evidence="2 3" key="2">
    <citation type="submission" date="2020-07" db="EMBL/GenBank/DDBJ databases">
        <title>Genome assembly of wild tea tree DASZ reveals pedigree and selection history of tea varieties.</title>
        <authorList>
            <person name="Zhang W."/>
        </authorList>
    </citation>
    <scope>NUCLEOTIDE SEQUENCE [LARGE SCALE GENOMIC DNA]</scope>
    <source>
        <strain evidence="3">cv. G240</strain>
        <tissue evidence="2">Leaf</tissue>
    </source>
</reference>
<accession>A0A7J7HF19</accession>